<dbReference type="PANTHER" id="PTHR11475:SF58">
    <property type="entry name" value="PEROXIDASIN"/>
    <property type="match status" value="1"/>
</dbReference>
<dbReference type="Pfam" id="PF03098">
    <property type="entry name" value="An_peroxidase"/>
    <property type="match status" value="1"/>
</dbReference>
<evidence type="ECO:0000313" key="5">
    <source>
        <dbReference type="Proteomes" id="UP000887565"/>
    </source>
</evidence>
<feature type="domain" description="ShKT" evidence="4">
    <location>
        <begin position="14"/>
        <end position="55"/>
    </location>
</feature>
<dbReference type="Pfam" id="PF01549">
    <property type="entry name" value="ShK"/>
    <property type="match status" value="1"/>
</dbReference>
<dbReference type="InterPro" id="IPR010255">
    <property type="entry name" value="Haem_peroxidase_sf"/>
</dbReference>
<dbReference type="InterPro" id="IPR003582">
    <property type="entry name" value="ShKT_dom"/>
</dbReference>
<dbReference type="GO" id="GO:0004601">
    <property type="term" value="F:peroxidase activity"/>
    <property type="evidence" value="ECO:0007669"/>
    <property type="project" value="UniProtKB-KW"/>
</dbReference>
<sequence>MYVLYSLTAQFLECRDNSNTCCDRHELCKFWSTINECVNNEQWMNINCQVSCNACFSPAPKTPVKQTQLRPEVEKIAQSASVQQQQRPPKNPKPSGGAVRQGNNNPQQCLKIQSESSDDVIEEMKNEGLILEFEDTSNRRLIGSVDIAGSNGQFGCAPQMDANIDCSRNACFNNVYRSFDGVCNNFRNPLWGASATPFLRLKPFDYDDGVDAPT</sequence>
<accession>A0A915JI06</accession>
<dbReference type="SMART" id="SM00254">
    <property type="entry name" value="ShKT"/>
    <property type="match status" value="1"/>
</dbReference>
<evidence type="ECO:0000259" key="4">
    <source>
        <dbReference type="PROSITE" id="PS51670"/>
    </source>
</evidence>
<dbReference type="GO" id="GO:0006979">
    <property type="term" value="P:response to oxidative stress"/>
    <property type="evidence" value="ECO:0007669"/>
    <property type="project" value="InterPro"/>
</dbReference>
<dbReference type="InterPro" id="IPR019791">
    <property type="entry name" value="Haem_peroxidase_animal"/>
</dbReference>
<dbReference type="Gene3D" id="1.10.640.10">
    <property type="entry name" value="Haem peroxidase domain superfamily, animal type"/>
    <property type="match status" value="1"/>
</dbReference>
<evidence type="ECO:0000256" key="2">
    <source>
        <dbReference type="PROSITE-ProRule" id="PRU01005"/>
    </source>
</evidence>
<dbReference type="GO" id="GO:0005615">
    <property type="term" value="C:extracellular space"/>
    <property type="evidence" value="ECO:0007669"/>
    <property type="project" value="TreeGrafter"/>
</dbReference>
<dbReference type="WBParaSite" id="nRc.2.0.1.t25770-RA">
    <property type="protein sequence ID" value="nRc.2.0.1.t25770-RA"/>
    <property type="gene ID" value="nRc.2.0.1.g25770"/>
</dbReference>
<dbReference type="GO" id="GO:0020037">
    <property type="term" value="F:heme binding"/>
    <property type="evidence" value="ECO:0007669"/>
    <property type="project" value="InterPro"/>
</dbReference>
<feature type="region of interest" description="Disordered" evidence="3">
    <location>
        <begin position="78"/>
        <end position="105"/>
    </location>
</feature>
<protein>
    <submittedName>
        <fullName evidence="6">ShKT domain-containing protein</fullName>
    </submittedName>
</protein>
<keyword evidence="1" id="KW-0575">Peroxidase</keyword>
<dbReference type="PROSITE" id="PS50292">
    <property type="entry name" value="PEROXIDASE_3"/>
    <property type="match status" value="1"/>
</dbReference>
<dbReference type="Proteomes" id="UP000887565">
    <property type="component" value="Unplaced"/>
</dbReference>
<dbReference type="SUPFAM" id="SSF48113">
    <property type="entry name" value="Heme-dependent peroxidases"/>
    <property type="match status" value="1"/>
</dbReference>
<dbReference type="InterPro" id="IPR037120">
    <property type="entry name" value="Haem_peroxidase_sf_animal"/>
</dbReference>
<organism evidence="5 6">
    <name type="scientific">Romanomermis culicivorax</name>
    <name type="common">Nematode worm</name>
    <dbReference type="NCBI Taxonomy" id="13658"/>
    <lineage>
        <taxon>Eukaryota</taxon>
        <taxon>Metazoa</taxon>
        <taxon>Ecdysozoa</taxon>
        <taxon>Nematoda</taxon>
        <taxon>Enoplea</taxon>
        <taxon>Dorylaimia</taxon>
        <taxon>Mermithida</taxon>
        <taxon>Mermithoidea</taxon>
        <taxon>Mermithidae</taxon>
        <taxon>Romanomermis</taxon>
    </lineage>
</organism>
<evidence type="ECO:0000313" key="6">
    <source>
        <dbReference type="WBParaSite" id="nRc.2.0.1.t25770-RA"/>
    </source>
</evidence>
<reference evidence="6" key="1">
    <citation type="submission" date="2022-11" db="UniProtKB">
        <authorList>
            <consortium name="WormBaseParasite"/>
        </authorList>
    </citation>
    <scope>IDENTIFICATION</scope>
</reference>
<keyword evidence="1" id="KW-0560">Oxidoreductase</keyword>
<proteinExistence type="predicted"/>
<keyword evidence="5" id="KW-1185">Reference proteome</keyword>
<evidence type="ECO:0000256" key="3">
    <source>
        <dbReference type="SAM" id="MobiDB-lite"/>
    </source>
</evidence>
<dbReference type="PANTHER" id="PTHR11475">
    <property type="entry name" value="OXIDASE/PEROXIDASE"/>
    <property type="match status" value="1"/>
</dbReference>
<evidence type="ECO:0000256" key="1">
    <source>
        <dbReference type="ARBA" id="ARBA00022559"/>
    </source>
</evidence>
<comment type="caution">
    <text evidence="2">Lacks conserved residue(s) required for the propagation of feature annotation.</text>
</comment>
<name>A0A915JI06_ROMCU</name>
<dbReference type="PROSITE" id="PS51670">
    <property type="entry name" value="SHKT"/>
    <property type="match status" value="1"/>
</dbReference>
<dbReference type="AlphaFoldDB" id="A0A915JI06"/>